<dbReference type="EMBL" id="OU963910">
    <property type="protein sequence ID" value="CAH0400608.1"/>
    <property type="molecule type" value="Genomic_DNA"/>
</dbReference>
<evidence type="ECO:0000256" key="2">
    <source>
        <dbReference type="SAM" id="MobiDB-lite"/>
    </source>
</evidence>
<feature type="domain" description="FP protein C-terminal" evidence="3">
    <location>
        <begin position="246"/>
        <end position="295"/>
    </location>
</feature>
<evidence type="ECO:0000256" key="1">
    <source>
        <dbReference type="SAM" id="Coils"/>
    </source>
</evidence>
<feature type="compositionally biased region" description="Polar residues" evidence="2">
    <location>
        <begin position="26"/>
        <end position="40"/>
    </location>
</feature>
<evidence type="ECO:0000259" key="3">
    <source>
        <dbReference type="Pfam" id="PF25298"/>
    </source>
</evidence>
<name>A0ABN8AZC0_CHISP</name>
<dbReference type="InterPro" id="IPR057251">
    <property type="entry name" value="FP_C"/>
</dbReference>
<keyword evidence="5" id="KW-1185">Reference proteome</keyword>
<evidence type="ECO:0000313" key="5">
    <source>
        <dbReference type="Proteomes" id="UP001153292"/>
    </source>
</evidence>
<feature type="coiled-coil region" evidence="1">
    <location>
        <begin position="95"/>
        <end position="143"/>
    </location>
</feature>
<dbReference type="Pfam" id="PF25298">
    <property type="entry name" value="Baculo_FP_2nd"/>
    <property type="match status" value="1"/>
</dbReference>
<protein>
    <recommendedName>
        <fullName evidence="3">FP protein C-terminal domain-containing protein</fullName>
    </recommendedName>
</protein>
<gene>
    <name evidence="4" type="ORF">CHILSU_LOCUS3802</name>
</gene>
<evidence type="ECO:0000313" key="4">
    <source>
        <dbReference type="EMBL" id="CAH0400608.1"/>
    </source>
</evidence>
<dbReference type="Proteomes" id="UP001153292">
    <property type="component" value="Chromosome 17"/>
</dbReference>
<accession>A0ABN8AZC0</accession>
<feature type="region of interest" description="Disordered" evidence="2">
    <location>
        <begin position="26"/>
        <end position="46"/>
    </location>
</feature>
<sequence length="298" mass="34485">MPLKRTPPKNLCDFGSAVIQHSESEPNIATQCDTPSAEISTTRKRKREEEELLMFRNEFMELFSSWKREQEARFSTILSAMEEIKGQNTEIRNSIDYMSLKYDELLAKIHKLEAEKNANCKQIEVLESKIESMEGSLRSTNIELSNIPKFPKENKENLISIIQEAAKLVGAPIGLTEIRNIYRINTRNENNKPIVVELTSALLREKVLKAVRKYNNEHKSNRLSTSHLHLDCPSRPVFISENLTFQKKKLFFAAREFAKINTFSFCWISQGKIYLRKKEGDPYIRINNESDLANINVE</sequence>
<keyword evidence="1" id="KW-0175">Coiled coil</keyword>
<proteinExistence type="predicted"/>
<organism evidence="4 5">
    <name type="scientific">Chilo suppressalis</name>
    <name type="common">Asiatic rice borer moth</name>
    <dbReference type="NCBI Taxonomy" id="168631"/>
    <lineage>
        <taxon>Eukaryota</taxon>
        <taxon>Metazoa</taxon>
        <taxon>Ecdysozoa</taxon>
        <taxon>Arthropoda</taxon>
        <taxon>Hexapoda</taxon>
        <taxon>Insecta</taxon>
        <taxon>Pterygota</taxon>
        <taxon>Neoptera</taxon>
        <taxon>Endopterygota</taxon>
        <taxon>Lepidoptera</taxon>
        <taxon>Glossata</taxon>
        <taxon>Ditrysia</taxon>
        <taxon>Pyraloidea</taxon>
        <taxon>Crambidae</taxon>
        <taxon>Crambinae</taxon>
        <taxon>Chilo</taxon>
    </lineage>
</organism>
<reference evidence="4" key="1">
    <citation type="submission" date="2021-12" db="EMBL/GenBank/DDBJ databases">
        <authorList>
            <person name="King R."/>
        </authorList>
    </citation>
    <scope>NUCLEOTIDE SEQUENCE</scope>
</reference>